<keyword evidence="8" id="KW-1185">Reference proteome</keyword>
<dbReference type="GO" id="GO:0051287">
    <property type="term" value="F:NAD binding"/>
    <property type="evidence" value="ECO:0007669"/>
    <property type="project" value="InterPro"/>
</dbReference>
<dbReference type="Pfam" id="PF03446">
    <property type="entry name" value="NAD_binding_2"/>
    <property type="match status" value="1"/>
</dbReference>
<dbReference type="InterPro" id="IPR029154">
    <property type="entry name" value="HIBADH-like_NADP-bd"/>
</dbReference>
<dbReference type="InterPro" id="IPR036291">
    <property type="entry name" value="NAD(P)-bd_dom_sf"/>
</dbReference>
<dbReference type="NCBIfam" id="TIGR01505">
    <property type="entry name" value="tartro_sem_red"/>
    <property type="match status" value="1"/>
</dbReference>
<evidence type="ECO:0000259" key="6">
    <source>
        <dbReference type="Pfam" id="PF14833"/>
    </source>
</evidence>
<evidence type="ECO:0000313" key="7">
    <source>
        <dbReference type="EMBL" id="RPF53303.1"/>
    </source>
</evidence>
<evidence type="ECO:0000256" key="2">
    <source>
        <dbReference type="ARBA" id="ARBA00023002"/>
    </source>
</evidence>
<sequence>MKVGFIGLGIMGKPMCRNLIQAGYDVVICSSKPQTNDEMQEVGAIVVNSYAEIAQQSDVVFTMVPNSPEVREVIDQIKNRLVPGSAVIDMSSIAPLASQEVAEVLKEKGIQFLDAPVSGGEPKAIEGTVSMMVGGDEETFLKYKPVLETMAGSVVHVGSVGSGNSTKLANQIVVALNIAAVSEAFVLGEKMGVDLNKLREAIRGGLAGSAVLDAKGPMMIDHQFEPGFKIDLHLKDLGNVLETANQLDVSLPMTSYIQEVLQKLTDSGYGSEDHAAILRYFE</sequence>
<dbReference type="GO" id="GO:0008679">
    <property type="term" value="F:2-hydroxy-3-oxopropionate reductase activity"/>
    <property type="evidence" value="ECO:0007669"/>
    <property type="project" value="InterPro"/>
</dbReference>
<dbReference type="InterPro" id="IPR013328">
    <property type="entry name" value="6PGD_dom2"/>
</dbReference>
<organism evidence="7 8">
    <name type="scientific">Aquisalibacillus elongatus</name>
    <dbReference type="NCBI Taxonomy" id="485577"/>
    <lineage>
        <taxon>Bacteria</taxon>
        <taxon>Bacillati</taxon>
        <taxon>Bacillota</taxon>
        <taxon>Bacilli</taxon>
        <taxon>Bacillales</taxon>
        <taxon>Bacillaceae</taxon>
        <taxon>Aquisalibacillus</taxon>
    </lineage>
</organism>
<comment type="similarity">
    <text evidence="1">Belongs to the HIBADH-related family.</text>
</comment>
<dbReference type="InterPro" id="IPR008927">
    <property type="entry name" value="6-PGluconate_DH-like_C_sf"/>
</dbReference>
<dbReference type="PANTHER" id="PTHR43060:SF3">
    <property type="entry name" value="2-HYDROXY-3-OXOPROPIONATE REDUCTASE"/>
    <property type="match status" value="1"/>
</dbReference>
<dbReference type="Gene3D" id="1.10.1040.10">
    <property type="entry name" value="N-(1-d-carboxylethyl)-l-norvaline Dehydrogenase, domain 2"/>
    <property type="match status" value="1"/>
</dbReference>
<dbReference type="Pfam" id="PF14833">
    <property type="entry name" value="NAD_binding_11"/>
    <property type="match status" value="1"/>
</dbReference>
<evidence type="ECO:0000259" key="5">
    <source>
        <dbReference type="Pfam" id="PF03446"/>
    </source>
</evidence>
<dbReference type="PANTHER" id="PTHR43060">
    <property type="entry name" value="3-HYDROXYISOBUTYRATE DEHYDROGENASE-LIKE 1, MITOCHONDRIAL-RELATED"/>
    <property type="match status" value="1"/>
</dbReference>
<dbReference type="EMBL" id="RKRF01000009">
    <property type="protein sequence ID" value="RPF53303.1"/>
    <property type="molecule type" value="Genomic_DNA"/>
</dbReference>
<proteinExistence type="inferred from homology"/>
<dbReference type="InterPro" id="IPR006115">
    <property type="entry name" value="6PGDH_NADP-bd"/>
</dbReference>
<dbReference type="GO" id="GO:0050661">
    <property type="term" value="F:NADP binding"/>
    <property type="evidence" value="ECO:0007669"/>
    <property type="project" value="InterPro"/>
</dbReference>
<accession>A0A3N5B7I2</accession>
<feature type="domain" description="6-phosphogluconate dehydrogenase NADP-binding" evidence="5">
    <location>
        <begin position="2"/>
        <end position="158"/>
    </location>
</feature>
<dbReference type="AlphaFoldDB" id="A0A3N5B7I2"/>
<feature type="active site" evidence="4">
    <location>
        <position position="167"/>
    </location>
</feature>
<dbReference type="SUPFAM" id="SSF51735">
    <property type="entry name" value="NAD(P)-binding Rossmann-fold domains"/>
    <property type="match status" value="1"/>
</dbReference>
<feature type="domain" description="3-hydroxyisobutyrate dehydrogenase-like NAD-binding" evidence="6">
    <location>
        <begin position="161"/>
        <end position="280"/>
    </location>
</feature>
<comment type="caution">
    <text evidence="7">The sequence shown here is derived from an EMBL/GenBank/DDBJ whole genome shotgun (WGS) entry which is preliminary data.</text>
</comment>
<protein>
    <submittedName>
        <fullName evidence="7">Tartronate semialdehyde reductase</fullName>
    </submittedName>
</protein>
<dbReference type="Proteomes" id="UP000276443">
    <property type="component" value="Unassembled WGS sequence"/>
</dbReference>
<dbReference type="PIRSF" id="PIRSF000103">
    <property type="entry name" value="HIBADH"/>
    <property type="match status" value="1"/>
</dbReference>
<name>A0A3N5B7I2_9BACI</name>
<keyword evidence="2" id="KW-0560">Oxidoreductase</keyword>
<dbReference type="SUPFAM" id="SSF48179">
    <property type="entry name" value="6-phosphogluconate dehydrogenase C-terminal domain-like"/>
    <property type="match status" value="1"/>
</dbReference>
<dbReference type="InterPro" id="IPR006398">
    <property type="entry name" value="Tartro_sem_red"/>
</dbReference>
<evidence type="ECO:0000313" key="8">
    <source>
        <dbReference type="Proteomes" id="UP000276443"/>
    </source>
</evidence>
<evidence type="ECO:0000256" key="1">
    <source>
        <dbReference type="ARBA" id="ARBA00009080"/>
    </source>
</evidence>
<reference evidence="7 8" key="1">
    <citation type="submission" date="2018-11" db="EMBL/GenBank/DDBJ databases">
        <title>Genomic Encyclopedia of Type Strains, Phase IV (KMG-IV): sequencing the most valuable type-strain genomes for metagenomic binning, comparative biology and taxonomic classification.</title>
        <authorList>
            <person name="Goeker M."/>
        </authorList>
    </citation>
    <scope>NUCLEOTIDE SEQUENCE [LARGE SCALE GENOMIC DNA]</scope>
    <source>
        <strain evidence="7 8">DSM 18090</strain>
    </source>
</reference>
<dbReference type="InterPro" id="IPR015815">
    <property type="entry name" value="HIBADH-related"/>
</dbReference>
<evidence type="ECO:0000256" key="3">
    <source>
        <dbReference type="ARBA" id="ARBA00023027"/>
    </source>
</evidence>
<dbReference type="RefSeq" id="WP_245998073.1">
    <property type="nucleotide sequence ID" value="NZ_RKRF01000009.1"/>
</dbReference>
<gene>
    <name evidence="7" type="ORF">EDC24_1800</name>
</gene>
<dbReference type="NCBIfam" id="NF008592">
    <property type="entry name" value="PRK11559.1"/>
    <property type="match status" value="1"/>
</dbReference>
<evidence type="ECO:0000256" key="4">
    <source>
        <dbReference type="PIRSR" id="PIRSR000103-1"/>
    </source>
</evidence>
<dbReference type="Gene3D" id="3.40.50.720">
    <property type="entry name" value="NAD(P)-binding Rossmann-like Domain"/>
    <property type="match status" value="1"/>
</dbReference>
<dbReference type="GO" id="GO:0046487">
    <property type="term" value="P:glyoxylate metabolic process"/>
    <property type="evidence" value="ECO:0007669"/>
    <property type="project" value="InterPro"/>
</dbReference>
<keyword evidence="3" id="KW-0520">NAD</keyword>